<reference evidence="8" key="1">
    <citation type="journal article" date="2021" name="PeerJ">
        <title>Extensive microbial diversity within the chicken gut microbiome revealed by metagenomics and culture.</title>
        <authorList>
            <person name="Gilroy R."/>
            <person name="Ravi A."/>
            <person name="Getino M."/>
            <person name="Pursley I."/>
            <person name="Horton D.L."/>
            <person name="Alikhan N.F."/>
            <person name="Baker D."/>
            <person name="Gharbi K."/>
            <person name="Hall N."/>
            <person name="Watson M."/>
            <person name="Adriaenssens E.M."/>
            <person name="Foster-Nyarko E."/>
            <person name="Jarju S."/>
            <person name="Secka A."/>
            <person name="Antonio M."/>
            <person name="Oren A."/>
            <person name="Chaudhuri R.R."/>
            <person name="La Ragione R."/>
            <person name="Hildebrand F."/>
            <person name="Pallen M.J."/>
        </authorList>
    </citation>
    <scope>NUCLEOTIDE SEQUENCE</scope>
    <source>
        <strain evidence="8">G4-2901</strain>
    </source>
</reference>
<sequence length="419" mass="48030">MDRAIEKKKGMALVFSKKALPYWGGGLLLCLIGYILIRDNVSTLRVNAETLSINRVMEGEFNDYIRISGQVQPMTTIQLSPLETGVVKEIFMEEGSHVKAGDKILRLTNENLDMQILNSEADLAEKENLLRNTMISMEQQRLSVNQEMLQLEMEVRRYRRAYESQKSLYAEDLIAKEDFLKAEEDYLLAKDKLELVKERSVQDSLYRSVQVEQMQESLSNMKINMQMIRRRKDNLVITAPIDGELGLLDVVLGQSVPSGSKVGQINTLDSYKIEAQIDEHYIDRVTSGLEADFERQDESFHAVIRKVYPEVRDGKFKADFKFSGVQPENIRTGQTYYLNLQLGQPEEAIMIPRGTFYQKTGGRWIYVITEDGAKAYKREIRIGRQNPQYYEVLEGLQPGEKVITSGYDNFGDNDCLVLN</sequence>
<keyword evidence="5" id="KW-0472">Membrane</keyword>
<evidence type="ECO:0000256" key="1">
    <source>
        <dbReference type="ARBA" id="ARBA00004196"/>
    </source>
</evidence>
<dbReference type="NCBIfam" id="TIGR01730">
    <property type="entry name" value="RND_mfp"/>
    <property type="match status" value="1"/>
</dbReference>
<comment type="subcellular location">
    <subcellularLocation>
        <location evidence="1">Cell envelope</location>
    </subcellularLocation>
</comment>
<dbReference type="EMBL" id="JAHLFW010000096">
    <property type="protein sequence ID" value="MBU3838927.1"/>
    <property type="molecule type" value="Genomic_DNA"/>
</dbReference>
<evidence type="ECO:0000259" key="7">
    <source>
        <dbReference type="Pfam" id="PF25967"/>
    </source>
</evidence>
<dbReference type="Gene3D" id="2.40.50.100">
    <property type="match status" value="1"/>
</dbReference>
<dbReference type="Pfam" id="PF25917">
    <property type="entry name" value="BSH_RND"/>
    <property type="match status" value="1"/>
</dbReference>
<keyword evidence="5" id="KW-0812">Transmembrane</keyword>
<dbReference type="SUPFAM" id="SSF111369">
    <property type="entry name" value="HlyD-like secretion proteins"/>
    <property type="match status" value="1"/>
</dbReference>
<dbReference type="InterPro" id="IPR058627">
    <property type="entry name" value="MdtA-like_C"/>
</dbReference>
<feature type="transmembrane region" description="Helical" evidence="5">
    <location>
        <begin position="20"/>
        <end position="37"/>
    </location>
</feature>
<evidence type="ECO:0000256" key="3">
    <source>
        <dbReference type="ARBA" id="ARBA00023054"/>
    </source>
</evidence>
<protein>
    <submittedName>
        <fullName evidence="8">Efflux RND transporter periplasmic adaptor subunit</fullName>
    </submittedName>
</protein>
<name>A0A948TDE9_9BACT</name>
<dbReference type="PANTHER" id="PTHR32347">
    <property type="entry name" value="EFFLUX SYSTEM COMPONENT YKNX-RELATED"/>
    <property type="match status" value="1"/>
</dbReference>
<comment type="caution">
    <text evidence="8">The sequence shown here is derived from an EMBL/GenBank/DDBJ whole genome shotgun (WGS) entry which is preliminary data.</text>
</comment>
<dbReference type="PANTHER" id="PTHR32347:SF23">
    <property type="entry name" value="BLL5650 PROTEIN"/>
    <property type="match status" value="1"/>
</dbReference>
<dbReference type="InterPro" id="IPR050465">
    <property type="entry name" value="UPF0194_transport"/>
</dbReference>
<feature type="domain" description="Multidrug resistance protein MdtA-like C-terminal permuted SH3" evidence="7">
    <location>
        <begin position="348"/>
        <end position="408"/>
    </location>
</feature>
<dbReference type="Pfam" id="PF25967">
    <property type="entry name" value="RND-MFP_C"/>
    <property type="match status" value="1"/>
</dbReference>
<dbReference type="GO" id="GO:0030313">
    <property type="term" value="C:cell envelope"/>
    <property type="evidence" value="ECO:0007669"/>
    <property type="project" value="UniProtKB-SubCell"/>
</dbReference>
<feature type="domain" description="Multidrug resistance protein MdtA-like barrel-sandwich hybrid" evidence="6">
    <location>
        <begin position="84"/>
        <end position="263"/>
    </location>
</feature>
<dbReference type="GO" id="GO:0022857">
    <property type="term" value="F:transmembrane transporter activity"/>
    <property type="evidence" value="ECO:0007669"/>
    <property type="project" value="InterPro"/>
</dbReference>
<evidence type="ECO:0000256" key="5">
    <source>
        <dbReference type="SAM" id="Phobius"/>
    </source>
</evidence>
<proteinExistence type="inferred from homology"/>
<organism evidence="8 9">
    <name type="scientific">Candidatus Phocaeicola faecigallinarum</name>
    <dbReference type="NCBI Taxonomy" id="2838732"/>
    <lineage>
        <taxon>Bacteria</taxon>
        <taxon>Pseudomonadati</taxon>
        <taxon>Bacteroidota</taxon>
        <taxon>Bacteroidia</taxon>
        <taxon>Bacteroidales</taxon>
        <taxon>Bacteroidaceae</taxon>
        <taxon>Phocaeicola</taxon>
    </lineage>
</organism>
<gene>
    <name evidence="8" type="ORF">H9777_11595</name>
</gene>
<dbReference type="GO" id="GO:0016020">
    <property type="term" value="C:membrane"/>
    <property type="evidence" value="ECO:0007669"/>
    <property type="project" value="InterPro"/>
</dbReference>
<evidence type="ECO:0000256" key="2">
    <source>
        <dbReference type="ARBA" id="ARBA00009477"/>
    </source>
</evidence>
<dbReference type="AlphaFoldDB" id="A0A948TDE9"/>
<comment type="similarity">
    <text evidence="2">Belongs to the membrane fusion protein (MFP) (TC 8.A.1) family.</text>
</comment>
<reference evidence="8" key="2">
    <citation type="submission" date="2021-04" db="EMBL/GenBank/DDBJ databases">
        <authorList>
            <person name="Gilroy R."/>
        </authorList>
    </citation>
    <scope>NUCLEOTIDE SEQUENCE</scope>
    <source>
        <strain evidence="8">G4-2901</strain>
    </source>
</reference>
<dbReference type="InterPro" id="IPR006143">
    <property type="entry name" value="RND_pump_MFP"/>
</dbReference>
<feature type="coiled-coil region" evidence="4">
    <location>
        <begin position="107"/>
        <end position="154"/>
    </location>
</feature>
<evidence type="ECO:0000256" key="4">
    <source>
        <dbReference type="SAM" id="Coils"/>
    </source>
</evidence>
<keyword evidence="5" id="KW-1133">Transmembrane helix</keyword>
<dbReference type="Gene3D" id="2.40.420.20">
    <property type="match status" value="1"/>
</dbReference>
<keyword evidence="3 4" id="KW-0175">Coiled coil</keyword>
<dbReference type="Gene3D" id="1.10.287.470">
    <property type="entry name" value="Helix hairpin bin"/>
    <property type="match status" value="1"/>
</dbReference>
<accession>A0A948TDE9</accession>
<dbReference type="Gene3D" id="2.40.30.170">
    <property type="match status" value="1"/>
</dbReference>
<evidence type="ECO:0000313" key="9">
    <source>
        <dbReference type="Proteomes" id="UP000783796"/>
    </source>
</evidence>
<dbReference type="Proteomes" id="UP000783796">
    <property type="component" value="Unassembled WGS sequence"/>
</dbReference>
<evidence type="ECO:0000259" key="6">
    <source>
        <dbReference type="Pfam" id="PF25917"/>
    </source>
</evidence>
<evidence type="ECO:0000313" key="8">
    <source>
        <dbReference type="EMBL" id="MBU3838927.1"/>
    </source>
</evidence>
<dbReference type="InterPro" id="IPR058625">
    <property type="entry name" value="MdtA-like_BSH"/>
</dbReference>